<dbReference type="PROSITE" id="PS01278">
    <property type="entry name" value="MTTASE_RADICAL"/>
    <property type="match status" value="1"/>
</dbReference>
<keyword evidence="9 14" id="KW-0411">Iron-sulfur</keyword>
<evidence type="ECO:0000259" key="16">
    <source>
        <dbReference type="PROSITE" id="PS51449"/>
    </source>
</evidence>
<dbReference type="InterPro" id="IPR007197">
    <property type="entry name" value="rSAM"/>
</dbReference>
<proteinExistence type="inferred from homology"/>
<dbReference type="InterPro" id="IPR058240">
    <property type="entry name" value="rSAM_sf"/>
</dbReference>
<dbReference type="Pfam" id="PF04055">
    <property type="entry name" value="Radical_SAM"/>
    <property type="match status" value="1"/>
</dbReference>
<evidence type="ECO:0000256" key="10">
    <source>
        <dbReference type="ARBA" id="ARBA00033765"/>
    </source>
</evidence>
<dbReference type="InterPro" id="IPR006638">
    <property type="entry name" value="Elp3/MiaA/NifB-like_rSAM"/>
</dbReference>
<dbReference type="HAMAP" id="MF_01864">
    <property type="entry name" value="tRNA_metthiotr_MiaB"/>
    <property type="match status" value="1"/>
</dbReference>
<dbReference type="Pfam" id="PF01938">
    <property type="entry name" value="TRAM"/>
    <property type="match status" value="1"/>
</dbReference>
<dbReference type="Gene3D" id="3.40.50.12160">
    <property type="entry name" value="Methylthiotransferase, N-terminal domain"/>
    <property type="match status" value="1"/>
</dbReference>
<dbReference type="EC" id="2.8.4.3" evidence="10 14"/>
<keyword evidence="2 14" id="KW-0004">4Fe-4S</keyword>
<dbReference type="GO" id="GO:0005829">
    <property type="term" value="C:cytosol"/>
    <property type="evidence" value="ECO:0007669"/>
    <property type="project" value="TreeGrafter"/>
</dbReference>
<dbReference type="EMBL" id="FOXF01000001">
    <property type="protein sequence ID" value="SFO98021.1"/>
    <property type="molecule type" value="Genomic_DNA"/>
</dbReference>
<dbReference type="NCBIfam" id="TIGR00089">
    <property type="entry name" value="MiaB/RimO family radical SAM methylthiotransferase"/>
    <property type="match status" value="1"/>
</dbReference>
<evidence type="ECO:0000259" key="17">
    <source>
        <dbReference type="PROSITE" id="PS51918"/>
    </source>
</evidence>
<comment type="catalytic activity">
    <reaction evidence="12">
        <text>2-thio-N(6)-dimethylallyladenosine(37) in tRNA + S-adenosyl-L-methionine = 2-methylsulfanyl-N(6)-dimethylallyladenosine(37) in tRNA + S-adenosyl-L-homocysteine + H(+)</text>
        <dbReference type="Rhea" id="RHEA:37063"/>
        <dbReference type="Rhea" id="RHEA-COMP:10376"/>
        <dbReference type="Rhea" id="RHEA-COMP:10377"/>
        <dbReference type="ChEBI" id="CHEBI:15378"/>
        <dbReference type="ChEBI" id="CHEBI:57856"/>
        <dbReference type="ChEBI" id="CHEBI:59789"/>
        <dbReference type="ChEBI" id="CHEBI:74416"/>
        <dbReference type="ChEBI" id="CHEBI:74417"/>
    </reaction>
    <physiologicalReaction direction="left-to-right" evidence="12">
        <dbReference type="Rhea" id="RHEA:37064"/>
    </physiologicalReaction>
</comment>
<keyword evidence="4 14" id="KW-0808">Transferase</keyword>
<keyword evidence="8 14" id="KW-0408">Iron</keyword>
<feature type="binding site" evidence="14">
    <location>
        <position position="11"/>
    </location>
    <ligand>
        <name>[4Fe-4S] cluster</name>
        <dbReference type="ChEBI" id="CHEBI:49883"/>
        <label>1</label>
    </ligand>
</feature>
<evidence type="ECO:0000256" key="8">
    <source>
        <dbReference type="ARBA" id="ARBA00023004"/>
    </source>
</evidence>
<feature type="domain" description="TRAM" evidence="15">
    <location>
        <begin position="377"/>
        <end position="440"/>
    </location>
</feature>
<feature type="binding site" evidence="14">
    <location>
        <position position="47"/>
    </location>
    <ligand>
        <name>[4Fe-4S] cluster</name>
        <dbReference type="ChEBI" id="CHEBI:49883"/>
        <label>1</label>
    </ligand>
</feature>
<dbReference type="InterPro" id="IPR038135">
    <property type="entry name" value="Methylthiotransferase_N_sf"/>
</dbReference>
<evidence type="ECO:0000256" key="12">
    <source>
        <dbReference type="ARBA" id="ARBA00052380"/>
    </source>
</evidence>
<evidence type="ECO:0000256" key="5">
    <source>
        <dbReference type="ARBA" id="ARBA00022691"/>
    </source>
</evidence>
<keyword evidence="3 14" id="KW-0963">Cytoplasm</keyword>
<dbReference type="SFLD" id="SFLDS00029">
    <property type="entry name" value="Radical_SAM"/>
    <property type="match status" value="1"/>
</dbReference>
<feature type="binding site" evidence="14">
    <location>
        <position position="163"/>
    </location>
    <ligand>
        <name>[4Fe-4S] cluster</name>
        <dbReference type="ChEBI" id="CHEBI:49883"/>
        <label>2</label>
        <note>4Fe-4S-S-AdoMet</note>
    </ligand>
</feature>
<evidence type="ECO:0000259" key="15">
    <source>
        <dbReference type="PROSITE" id="PS50926"/>
    </source>
</evidence>
<dbReference type="Gene3D" id="3.80.30.20">
    <property type="entry name" value="tm_1862 like domain"/>
    <property type="match status" value="1"/>
</dbReference>
<dbReference type="InterPro" id="IPR006463">
    <property type="entry name" value="MiaB_methiolase"/>
</dbReference>
<keyword evidence="6 14" id="KW-0819">tRNA processing</keyword>
<dbReference type="SFLD" id="SFLDG01082">
    <property type="entry name" value="B12-binding_domain_containing"/>
    <property type="match status" value="1"/>
</dbReference>
<comment type="subunit">
    <text evidence="14">Monomer.</text>
</comment>
<feature type="binding site" evidence="14">
    <location>
        <position position="160"/>
    </location>
    <ligand>
        <name>[4Fe-4S] cluster</name>
        <dbReference type="ChEBI" id="CHEBI:49883"/>
        <label>2</label>
        <note>4Fe-4S-S-AdoMet</note>
    </ligand>
</feature>
<dbReference type="FunFam" id="3.80.30.20:FF:000001">
    <property type="entry name" value="tRNA-2-methylthio-N(6)-dimethylallyladenosine synthase 2"/>
    <property type="match status" value="1"/>
</dbReference>
<evidence type="ECO:0000256" key="4">
    <source>
        <dbReference type="ARBA" id="ARBA00022679"/>
    </source>
</evidence>
<dbReference type="InterPro" id="IPR013848">
    <property type="entry name" value="Methylthiotransferase_N"/>
</dbReference>
<comment type="catalytic activity">
    <reaction evidence="11">
        <text>N(6)-dimethylallyladenosine(37) in tRNA + (sulfur carrier)-SH + AH2 + S-adenosyl-L-methionine = 2-thio-N(6)-dimethylallyladenosine(37) in tRNA + (sulfur carrier)-H + 5'-deoxyadenosine + L-methionine + A + H(+)</text>
        <dbReference type="Rhea" id="RHEA:36339"/>
        <dbReference type="Rhea" id="RHEA-COMP:10375"/>
        <dbReference type="Rhea" id="RHEA-COMP:10377"/>
        <dbReference type="Rhea" id="RHEA-COMP:14737"/>
        <dbReference type="Rhea" id="RHEA-COMP:14739"/>
        <dbReference type="ChEBI" id="CHEBI:13193"/>
        <dbReference type="ChEBI" id="CHEBI:15378"/>
        <dbReference type="ChEBI" id="CHEBI:17319"/>
        <dbReference type="ChEBI" id="CHEBI:17499"/>
        <dbReference type="ChEBI" id="CHEBI:29917"/>
        <dbReference type="ChEBI" id="CHEBI:57844"/>
        <dbReference type="ChEBI" id="CHEBI:59789"/>
        <dbReference type="ChEBI" id="CHEBI:64428"/>
        <dbReference type="ChEBI" id="CHEBI:74415"/>
        <dbReference type="ChEBI" id="CHEBI:74416"/>
    </reaction>
    <physiologicalReaction direction="left-to-right" evidence="11">
        <dbReference type="Rhea" id="RHEA:36340"/>
    </physiologicalReaction>
</comment>
<dbReference type="AlphaFoldDB" id="A0A662ZDX9"/>
<keyword evidence="19" id="KW-1185">Reference proteome</keyword>
<evidence type="ECO:0000256" key="13">
    <source>
        <dbReference type="ARBA" id="ARBA00052587"/>
    </source>
</evidence>
<evidence type="ECO:0000313" key="19">
    <source>
        <dbReference type="Proteomes" id="UP000243745"/>
    </source>
</evidence>
<dbReference type="InterPro" id="IPR005839">
    <property type="entry name" value="Methylthiotransferase"/>
</dbReference>
<comment type="function">
    <text evidence="1 14">Catalyzes the methylthiolation of N6-(dimethylallyl)adenosine (i(6)A), leading to the formation of 2-methylthio-N6-(dimethylallyl)adenosine (ms(2)i(6)A) at position 37 in tRNAs that read codons beginning with uridine.</text>
</comment>
<keyword evidence="7 14" id="KW-0479">Metal-binding</keyword>
<keyword evidence="5 14" id="KW-0949">S-adenosyl-L-methionine</keyword>
<evidence type="ECO:0000256" key="3">
    <source>
        <dbReference type="ARBA" id="ARBA00022490"/>
    </source>
</evidence>
<dbReference type="SMART" id="SM00729">
    <property type="entry name" value="Elp3"/>
    <property type="match status" value="1"/>
</dbReference>
<sequence>MNKFFIQTWGCQMNEYDSSRLIDLMINTGYEQTEDITEADVVILVTCAIREKAQDKVFNQLFSWQHKKQYKEGAVICVGGCVASQEGEAVLKRAPMVSVVFGPQTIHRVPNMVEKVVSTGERLVDVSFPEVEKFDFLPSPKSRGHATAFVTIMEGCSNFCSYCVVPYTRGAEFSRNLREILDEIRTLTAQGVKEINLIGQNVNSYNGKDEDGNTVTFAELLYHVAGIEGVERIRFTTSNPHDFTDEIIQAFADLPQIANAIHLPVQNGSDRILKAMNRKYDRNRYIDVVTRLRQVRPDIYISTDFIVGFPGETDEDFEQTMDLIETVKFDQSFSFIYSPRPNTPAAKMEDKTPLMTKKERLYRLQAAINNQAQQYSREMLGSVQKVLVDGLSVRDAEELSGRTDNNRTVNFKGSPELIGSFVYVKITDVLTHTLRGELIEEQQ</sequence>
<feature type="domain" description="MTTase N-terminal" evidence="16">
    <location>
        <begin position="2"/>
        <end position="118"/>
    </location>
</feature>
<feature type="domain" description="Radical SAM core" evidence="17">
    <location>
        <begin position="142"/>
        <end position="374"/>
    </location>
</feature>
<evidence type="ECO:0000256" key="9">
    <source>
        <dbReference type="ARBA" id="ARBA00023014"/>
    </source>
</evidence>
<comment type="cofactor">
    <cofactor evidence="14">
        <name>[4Fe-4S] cluster</name>
        <dbReference type="ChEBI" id="CHEBI:49883"/>
    </cofactor>
    <text evidence="14">Binds 2 [4Fe-4S] clusters. One cluster is coordinated with 3 cysteines and an exchangeable S-adenosyl-L-methionine.</text>
</comment>
<dbReference type="Pfam" id="PF00919">
    <property type="entry name" value="UPF0004"/>
    <property type="match status" value="1"/>
</dbReference>
<dbReference type="GO" id="GO:0035597">
    <property type="term" value="F:tRNA-2-methylthio-N(6)-dimethylallyladenosine(37) synthase activity"/>
    <property type="evidence" value="ECO:0007669"/>
    <property type="project" value="UniProtKB-EC"/>
</dbReference>
<dbReference type="PANTHER" id="PTHR43020:SF2">
    <property type="entry name" value="MITOCHONDRIAL TRNA METHYLTHIOTRANSFERASE CDK5RAP1"/>
    <property type="match status" value="1"/>
</dbReference>
<dbReference type="PROSITE" id="PS50926">
    <property type="entry name" value="TRAM"/>
    <property type="match status" value="1"/>
</dbReference>
<evidence type="ECO:0000313" key="18">
    <source>
        <dbReference type="EMBL" id="SFO98021.1"/>
    </source>
</evidence>
<evidence type="ECO:0000256" key="14">
    <source>
        <dbReference type="HAMAP-Rule" id="MF_01864"/>
    </source>
</evidence>
<dbReference type="SUPFAM" id="SSF102114">
    <property type="entry name" value="Radical SAM enzymes"/>
    <property type="match status" value="1"/>
</dbReference>
<evidence type="ECO:0000256" key="6">
    <source>
        <dbReference type="ARBA" id="ARBA00022694"/>
    </source>
</evidence>
<organism evidence="18 19">
    <name type="scientific">Ruminobacter amylophilus</name>
    <dbReference type="NCBI Taxonomy" id="867"/>
    <lineage>
        <taxon>Bacteria</taxon>
        <taxon>Pseudomonadati</taxon>
        <taxon>Pseudomonadota</taxon>
        <taxon>Gammaproteobacteria</taxon>
        <taxon>Aeromonadales</taxon>
        <taxon>Succinivibrionaceae</taxon>
        <taxon>Ruminobacter</taxon>
    </lineage>
</organism>
<comment type="catalytic activity">
    <reaction evidence="13">
        <text>N(6)-dimethylallyladenosine(37) in tRNA + (sulfur carrier)-SH + AH2 + 2 S-adenosyl-L-methionine = 2-methylsulfanyl-N(6)-dimethylallyladenosine(37) in tRNA + (sulfur carrier)-H + 5'-deoxyadenosine + L-methionine + A + S-adenosyl-L-homocysteine + 2 H(+)</text>
        <dbReference type="Rhea" id="RHEA:37067"/>
        <dbReference type="Rhea" id="RHEA-COMP:10375"/>
        <dbReference type="Rhea" id="RHEA-COMP:10376"/>
        <dbReference type="Rhea" id="RHEA-COMP:14737"/>
        <dbReference type="Rhea" id="RHEA-COMP:14739"/>
        <dbReference type="ChEBI" id="CHEBI:13193"/>
        <dbReference type="ChEBI" id="CHEBI:15378"/>
        <dbReference type="ChEBI" id="CHEBI:17319"/>
        <dbReference type="ChEBI" id="CHEBI:17499"/>
        <dbReference type="ChEBI" id="CHEBI:29917"/>
        <dbReference type="ChEBI" id="CHEBI:57844"/>
        <dbReference type="ChEBI" id="CHEBI:57856"/>
        <dbReference type="ChEBI" id="CHEBI:59789"/>
        <dbReference type="ChEBI" id="CHEBI:64428"/>
        <dbReference type="ChEBI" id="CHEBI:74415"/>
        <dbReference type="ChEBI" id="CHEBI:74417"/>
        <dbReference type="EC" id="2.8.4.3"/>
    </reaction>
    <physiologicalReaction direction="left-to-right" evidence="13">
        <dbReference type="Rhea" id="RHEA:37068"/>
    </physiologicalReaction>
</comment>
<dbReference type="Proteomes" id="UP000243745">
    <property type="component" value="Unassembled WGS sequence"/>
</dbReference>
<comment type="similarity">
    <text evidence="14">Belongs to the methylthiotransferase family. MiaB subfamily.</text>
</comment>
<name>A0A662ZDX9_9GAMM</name>
<accession>A0A662ZDX9</accession>
<evidence type="ECO:0000256" key="2">
    <source>
        <dbReference type="ARBA" id="ARBA00022485"/>
    </source>
</evidence>
<dbReference type="OrthoDB" id="9805215at2"/>
<evidence type="ECO:0000256" key="1">
    <source>
        <dbReference type="ARBA" id="ARBA00003234"/>
    </source>
</evidence>
<dbReference type="InterPro" id="IPR023404">
    <property type="entry name" value="rSAM_horseshoe"/>
</dbReference>
<dbReference type="GO" id="GO:0046872">
    <property type="term" value="F:metal ion binding"/>
    <property type="evidence" value="ECO:0007669"/>
    <property type="project" value="UniProtKB-KW"/>
</dbReference>
<dbReference type="SFLD" id="SFLDF00273">
    <property type="entry name" value="(dimethylallyl)adenosine_tRNA"/>
    <property type="match status" value="1"/>
</dbReference>
<gene>
    <name evidence="14" type="primary">miaB</name>
    <name evidence="18" type="ORF">SAMN02910344_00083</name>
</gene>
<dbReference type="PROSITE" id="PS51918">
    <property type="entry name" value="RADICAL_SAM"/>
    <property type="match status" value="1"/>
</dbReference>
<reference evidence="18 19" key="1">
    <citation type="submission" date="2016-10" db="EMBL/GenBank/DDBJ databases">
        <authorList>
            <person name="Varghese N."/>
            <person name="Submissions S."/>
        </authorList>
    </citation>
    <scope>NUCLEOTIDE SEQUENCE [LARGE SCALE GENOMIC DNA]</scope>
    <source>
        <strain evidence="18 19">DSM 1361</strain>
    </source>
</reference>
<evidence type="ECO:0000256" key="7">
    <source>
        <dbReference type="ARBA" id="ARBA00022723"/>
    </source>
</evidence>
<dbReference type="RefSeq" id="WP_093139873.1">
    <property type="nucleotide sequence ID" value="NZ_FOXF01000001.1"/>
</dbReference>
<protein>
    <recommendedName>
        <fullName evidence="10 14">tRNA-2-methylthio-N(6)-dimethylallyladenosine synthase</fullName>
        <ecNumber evidence="10 14">2.8.4.3</ecNumber>
    </recommendedName>
    <alternativeName>
        <fullName evidence="14">(Dimethylallyl)adenosine tRNA methylthiotransferase MiaB</fullName>
    </alternativeName>
    <alternativeName>
        <fullName evidence="14">tRNA-i(6)A37 methylthiotransferase</fullName>
    </alternativeName>
</protein>
<dbReference type="SFLD" id="SFLDG01061">
    <property type="entry name" value="methylthiotransferase"/>
    <property type="match status" value="1"/>
</dbReference>
<dbReference type="GO" id="GO:0051539">
    <property type="term" value="F:4 iron, 4 sulfur cluster binding"/>
    <property type="evidence" value="ECO:0007669"/>
    <property type="project" value="UniProtKB-UniRule"/>
</dbReference>
<feature type="binding site" evidence="14">
    <location>
        <position position="81"/>
    </location>
    <ligand>
        <name>[4Fe-4S] cluster</name>
        <dbReference type="ChEBI" id="CHEBI:49883"/>
        <label>1</label>
    </ligand>
</feature>
<dbReference type="PANTHER" id="PTHR43020">
    <property type="entry name" value="CDK5 REGULATORY SUBUNIT-ASSOCIATED PROTEIN 1"/>
    <property type="match status" value="1"/>
</dbReference>
<dbReference type="PROSITE" id="PS51449">
    <property type="entry name" value="MTTASE_N"/>
    <property type="match status" value="1"/>
</dbReference>
<dbReference type="NCBIfam" id="TIGR01574">
    <property type="entry name" value="miaB-methiolase"/>
    <property type="match status" value="1"/>
</dbReference>
<dbReference type="FunFam" id="3.40.50.12160:FF:000001">
    <property type="entry name" value="tRNA-2-methylthio-N(6)-dimethylallyladenosine synthase"/>
    <property type="match status" value="1"/>
</dbReference>
<comment type="subcellular location">
    <subcellularLocation>
        <location evidence="14">Cytoplasm</location>
    </subcellularLocation>
</comment>
<evidence type="ECO:0000256" key="11">
    <source>
        <dbReference type="ARBA" id="ARBA00050926"/>
    </source>
</evidence>
<dbReference type="CDD" id="cd01335">
    <property type="entry name" value="Radical_SAM"/>
    <property type="match status" value="1"/>
</dbReference>
<dbReference type="InterPro" id="IPR002792">
    <property type="entry name" value="TRAM_dom"/>
</dbReference>
<dbReference type="InterPro" id="IPR020612">
    <property type="entry name" value="Methylthiotransferase_CS"/>
</dbReference>
<feature type="binding site" evidence="14">
    <location>
        <position position="156"/>
    </location>
    <ligand>
        <name>[4Fe-4S] cluster</name>
        <dbReference type="ChEBI" id="CHEBI:49883"/>
        <label>2</label>
        <note>4Fe-4S-S-AdoMet</note>
    </ligand>
</feature>